<name>A0A4R4QB89_9ACTN</name>
<dbReference type="Proteomes" id="UP000295075">
    <property type="component" value="Unassembled WGS sequence"/>
</dbReference>
<dbReference type="InterPro" id="IPR023159">
    <property type="entry name" value="SO1590-like_sf"/>
</dbReference>
<dbReference type="OrthoDB" id="7947478at2"/>
<dbReference type="InterPro" id="IPR021607">
    <property type="entry name" value="DUF3224"/>
</dbReference>
<gene>
    <name evidence="1" type="ORF">E1261_08230</name>
</gene>
<keyword evidence="2" id="KW-1185">Reference proteome</keyword>
<reference evidence="1 2" key="1">
    <citation type="submission" date="2019-03" db="EMBL/GenBank/DDBJ databases">
        <title>Draft genome sequences of novel Actinobacteria.</title>
        <authorList>
            <person name="Sahin N."/>
            <person name="Ay H."/>
            <person name="Saygin H."/>
        </authorList>
    </citation>
    <scope>NUCLEOTIDE SEQUENCE [LARGE SCALE GENOMIC DNA]</scope>
    <source>
        <strain evidence="1 2">JCM 30547</strain>
    </source>
</reference>
<accession>A0A4R4QB89</accession>
<protein>
    <submittedName>
        <fullName evidence="1">DUF3224 family protein</fullName>
    </submittedName>
</protein>
<dbReference type="Gene3D" id="2.40.350.10">
    <property type="entry name" value="SO1590-like"/>
    <property type="match status" value="1"/>
</dbReference>
<dbReference type="RefSeq" id="WP_132404383.1">
    <property type="nucleotide sequence ID" value="NZ_SMKA01000021.1"/>
</dbReference>
<dbReference type="Pfam" id="PF11528">
    <property type="entry name" value="DUF3224"/>
    <property type="match status" value="1"/>
</dbReference>
<organism evidence="1 2">
    <name type="scientific">Kribbella albertanoniae</name>
    <dbReference type="NCBI Taxonomy" id="1266829"/>
    <lineage>
        <taxon>Bacteria</taxon>
        <taxon>Bacillati</taxon>
        <taxon>Actinomycetota</taxon>
        <taxon>Actinomycetes</taxon>
        <taxon>Propionibacteriales</taxon>
        <taxon>Kribbellaceae</taxon>
        <taxon>Kribbella</taxon>
    </lineage>
</organism>
<evidence type="ECO:0000313" key="1">
    <source>
        <dbReference type="EMBL" id="TDC32617.1"/>
    </source>
</evidence>
<evidence type="ECO:0000313" key="2">
    <source>
        <dbReference type="Proteomes" id="UP000295075"/>
    </source>
</evidence>
<dbReference type="SUPFAM" id="SSF159238">
    <property type="entry name" value="SO1590-like"/>
    <property type="match status" value="1"/>
</dbReference>
<sequence>MSESVETVAAFTIELQPAEAVLEGTGRFDFSKVWTGGMTGTSTGLMLSAGDPASGTAGYVALELFRGSVDGLEGSVVLQQFGTMSEEAVLYYEFAPGSGTGQLAGLVGAVEIDTSGGGHDVRVRYRLTR</sequence>
<dbReference type="EMBL" id="SMKA01000021">
    <property type="protein sequence ID" value="TDC32617.1"/>
    <property type="molecule type" value="Genomic_DNA"/>
</dbReference>
<dbReference type="AlphaFoldDB" id="A0A4R4QB89"/>
<proteinExistence type="predicted"/>
<comment type="caution">
    <text evidence="1">The sequence shown here is derived from an EMBL/GenBank/DDBJ whole genome shotgun (WGS) entry which is preliminary data.</text>
</comment>